<accession>A0AAV2M4D2</accession>
<evidence type="ECO:0000313" key="2">
    <source>
        <dbReference type="Proteomes" id="UP001497482"/>
    </source>
</evidence>
<organism evidence="1 2">
    <name type="scientific">Knipowitschia caucasica</name>
    <name type="common">Caucasian dwarf goby</name>
    <name type="synonym">Pomatoschistus caucasicus</name>
    <dbReference type="NCBI Taxonomy" id="637954"/>
    <lineage>
        <taxon>Eukaryota</taxon>
        <taxon>Metazoa</taxon>
        <taxon>Chordata</taxon>
        <taxon>Craniata</taxon>
        <taxon>Vertebrata</taxon>
        <taxon>Euteleostomi</taxon>
        <taxon>Actinopterygii</taxon>
        <taxon>Neopterygii</taxon>
        <taxon>Teleostei</taxon>
        <taxon>Neoteleostei</taxon>
        <taxon>Acanthomorphata</taxon>
        <taxon>Gobiaria</taxon>
        <taxon>Gobiiformes</taxon>
        <taxon>Gobioidei</taxon>
        <taxon>Gobiidae</taxon>
        <taxon>Gobiinae</taxon>
        <taxon>Knipowitschia</taxon>
    </lineage>
</organism>
<keyword evidence="2" id="KW-1185">Reference proteome</keyword>
<proteinExistence type="predicted"/>
<name>A0AAV2M4D2_KNICA</name>
<sequence>MRSEMILKLFRGHVRSADDDLQGGSRDILYLAPVNPRVTLILSGGQGHRWDLSTSEDPNALQPLGPY</sequence>
<protein>
    <submittedName>
        <fullName evidence="1">Uncharacterized protein</fullName>
    </submittedName>
</protein>
<dbReference type="EMBL" id="OZ035828">
    <property type="protein sequence ID" value="CAL1608149.1"/>
    <property type="molecule type" value="Genomic_DNA"/>
</dbReference>
<dbReference type="AlphaFoldDB" id="A0AAV2M4D2"/>
<evidence type="ECO:0000313" key="1">
    <source>
        <dbReference type="EMBL" id="CAL1608149.1"/>
    </source>
</evidence>
<gene>
    <name evidence="1" type="ORF">KC01_LOCUS35129</name>
</gene>
<reference evidence="1 2" key="1">
    <citation type="submission" date="2024-04" db="EMBL/GenBank/DDBJ databases">
        <authorList>
            <person name="Waldvogel A.-M."/>
            <person name="Schoenle A."/>
        </authorList>
    </citation>
    <scope>NUCLEOTIDE SEQUENCE [LARGE SCALE GENOMIC DNA]</scope>
</reference>
<dbReference type="Proteomes" id="UP001497482">
    <property type="component" value="Chromosome 6"/>
</dbReference>